<evidence type="ECO:0000256" key="1">
    <source>
        <dbReference type="ARBA" id="ARBA00010169"/>
    </source>
</evidence>
<dbReference type="SUPFAM" id="SSF54913">
    <property type="entry name" value="GlnB-like"/>
    <property type="match status" value="1"/>
</dbReference>
<organism evidence="2 3">
    <name type="scientific">Tranquillimonas rosea</name>
    <dbReference type="NCBI Taxonomy" id="641238"/>
    <lineage>
        <taxon>Bacteria</taxon>
        <taxon>Pseudomonadati</taxon>
        <taxon>Pseudomonadota</taxon>
        <taxon>Alphaproteobacteria</taxon>
        <taxon>Rhodobacterales</taxon>
        <taxon>Roseobacteraceae</taxon>
        <taxon>Tranquillimonas</taxon>
    </lineage>
</organism>
<dbReference type="AlphaFoldDB" id="A0A1H9RQG9"/>
<dbReference type="OrthoDB" id="37622at2"/>
<accession>A0A1H9RQG9</accession>
<dbReference type="GO" id="GO:0005507">
    <property type="term" value="F:copper ion binding"/>
    <property type="evidence" value="ECO:0007669"/>
    <property type="project" value="TreeGrafter"/>
</dbReference>
<dbReference type="InterPro" id="IPR004323">
    <property type="entry name" value="Ion_tolerance_CutA"/>
</dbReference>
<dbReference type="Pfam" id="PF03091">
    <property type="entry name" value="CutA1"/>
    <property type="match status" value="1"/>
</dbReference>
<keyword evidence="3" id="KW-1185">Reference proteome</keyword>
<dbReference type="GO" id="GO:0010038">
    <property type="term" value="P:response to metal ion"/>
    <property type="evidence" value="ECO:0007669"/>
    <property type="project" value="InterPro"/>
</dbReference>
<reference evidence="2 3" key="1">
    <citation type="submission" date="2016-10" db="EMBL/GenBank/DDBJ databases">
        <authorList>
            <person name="de Groot N.N."/>
        </authorList>
    </citation>
    <scope>NUCLEOTIDE SEQUENCE [LARGE SCALE GENOMIC DNA]</scope>
    <source>
        <strain evidence="2 3">DSM 23042</strain>
    </source>
</reference>
<dbReference type="EMBL" id="FOGU01000002">
    <property type="protein sequence ID" value="SER74139.1"/>
    <property type="molecule type" value="Genomic_DNA"/>
</dbReference>
<dbReference type="InterPro" id="IPR011322">
    <property type="entry name" value="N-reg_PII-like_a/b"/>
</dbReference>
<dbReference type="STRING" id="641238.SAMN04490244_102368"/>
<dbReference type="Proteomes" id="UP000198885">
    <property type="component" value="Unassembled WGS sequence"/>
</dbReference>
<protein>
    <submittedName>
        <fullName evidence="2">Divalent cation tolerance protein</fullName>
    </submittedName>
</protein>
<comment type="similarity">
    <text evidence="1">Belongs to the CutA family.</text>
</comment>
<evidence type="ECO:0000313" key="3">
    <source>
        <dbReference type="Proteomes" id="UP000198885"/>
    </source>
</evidence>
<dbReference type="InterPro" id="IPR015867">
    <property type="entry name" value="N-reg_PII/ATP_PRibTrfase_C"/>
</dbReference>
<dbReference type="PANTHER" id="PTHR23419:SF8">
    <property type="entry name" value="FI09726P"/>
    <property type="match status" value="1"/>
</dbReference>
<gene>
    <name evidence="2" type="ORF">SAMN04490244_102368</name>
</gene>
<name>A0A1H9RQG9_9RHOB</name>
<evidence type="ECO:0000313" key="2">
    <source>
        <dbReference type="EMBL" id="SER74139.1"/>
    </source>
</evidence>
<dbReference type="PANTHER" id="PTHR23419">
    <property type="entry name" value="DIVALENT CATION TOLERANCE CUTA-RELATED"/>
    <property type="match status" value="1"/>
</dbReference>
<proteinExistence type="inferred from homology"/>
<sequence>MTQPVTLSVPCPDRDCALSLARAAVAGRLAACANIYGPVTSVFTWNDAVEEEDEHVLTLKTVAARVDELATLLQTRHPYDVPAITWETCSADDDTLTWLADETR</sequence>
<dbReference type="RefSeq" id="WP_092689224.1">
    <property type="nucleotide sequence ID" value="NZ_FOGU01000002.1"/>
</dbReference>
<dbReference type="Gene3D" id="3.30.70.120">
    <property type="match status" value="1"/>
</dbReference>